<sequence>MSDTLPSSTPSVPFLEEIQAPWNKHLTFSEKMYDGGFTTILMRIKEGKRFTDLELDFETAAKIADILADWAGRAKANQD</sequence>
<keyword evidence="2" id="KW-1185">Reference proteome</keyword>
<reference evidence="1 2" key="1">
    <citation type="submission" date="2019-03" db="EMBL/GenBank/DDBJ databases">
        <title>Genomic Encyclopedia of Type Strains, Phase IV (KMG-IV): sequencing the most valuable type-strain genomes for metagenomic binning, comparative biology and taxonomic classification.</title>
        <authorList>
            <person name="Goeker M."/>
        </authorList>
    </citation>
    <scope>NUCLEOTIDE SEQUENCE [LARGE SCALE GENOMIC DNA]</scope>
    <source>
        <strain evidence="1 2">DSM 101688</strain>
    </source>
</reference>
<proteinExistence type="predicted"/>
<comment type="caution">
    <text evidence="1">The sequence shown here is derived from an EMBL/GenBank/DDBJ whole genome shotgun (WGS) entry which is preliminary data.</text>
</comment>
<dbReference type="Proteomes" id="UP000295304">
    <property type="component" value="Unassembled WGS sequence"/>
</dbReference>
<dbReference type="OrthoDB" id="8449787at2"/>
<dbReference type="Pfam" id="PF22295">
    <property type="entry name" value="DUF6967"/>
    <property type="match status" value="1"/>
</dbReference>
<dbReference type="EMBL" id="SLZW01000011">
    <property type="protein sequence ID" value="TCS60315.1"/>
    <property type="molecule type" value="Genomic_DNA"/>
</dbReference>
<evidence type="ECO:0000313" key="1">
    <source>
        <dbReference type="EMBL" id="TCS60315.1"/>
    </source>
</evidence>
<gene>
    <name evidence="1" type="ORF">EDD55_11116</name>
</gene>
<name>A0A4R3J4V3_9PROT</name>
<protein>
    <submittedName>
        <fullName evidence="1">Uncharacterized protein</fullName>
    </submittedName>
</protein>
<organism evidence="1 2">
    <name type="scientific">Varunaivibrio sulfuroxidans</name>
    <dbReference type="NCBI Taxonomy" id="1773489"/>
    <lineage>
        <taxon>Bacteria</taxon>
        <taxon>Pseudomonadati</taxon>
        <taxon>Pseudomonadota</taxon>
        <taxon>Alphaproteobacteria</taxon>
        <taxon>Rhodospirillales</taxon>
        <taxon>Magnetovibrionaceae</taxon>
        <taxon>Varunaivibrio</taxon>
    </lineage>
</organism>
<dbReference type="InterPro" id="IPR054240">
    <property type="entry name" value="DUF6967"/>
</dbReference>
<accession>A0A4R3J4V3</accession>
<evidence type="ECO:0000313" key="2">
    <source>
        <dbReference type="Proteomes" id="UP000295304"/>
    </source>
</evidence>
<dbReference type="RefSeq" id="WP_132940017.1">
    <property type="nucleotide sequence ID" value="NZ_CP119676.1"/>
</dbReference>
<dbReference type="AlphaFoldDB" id="A0A4R3J4V3"/>